<feature type="compositionally biased region" description="Pro residues" evidence="1">
    <location>
        <begin position="560"/>
        <end position="570"/>
    </location>
</feature>
<feature type="compositionally biased region" description="Acidic residues" evidence="1">
    <location>
        <begin position="220"/>
        <end position="237"/>
    </location>
</feature>
<feature type="compositionally biased region" description="Polar residues" evidence="1">
    <location>
        <begin position="404"/>
        <end position="439"/>
    </location>
</feature>
<comment type="caution">
    <text evidence="2">The sequence shown here is derived from an EMBL/GenBank/DDBJ whole genome shotgun (WGS) entry which is preliminary data.</text>
</comment>
<feature type="compositionally biased region" description="Polar residues" evidence="1">
    <location>
        <begin position="473"/>
        <end position="489"/>
    </location>
</feature>
<feature type="region of interest" description="Disordered" evidence="1">
    <location>
        <begin position="746"/>
        <end position="809"/>
    </location>
</feature>
<feature type="compositionally biased region" description="Basic and acidic residues" evidence="1">
    <location>
        <begin position="55"/>
        <end position="123"/>
    </location>
</feature>
<evidence type="ECO:0000313" key="3">
    <source>
        <dbReference type="Proteomes" id="UP000037069"/>
    </source>
</evidence>
<feature type="compositionally biased region" description="Basic and acidic residues" evidence="1">
    <location>
        <begin position="239"/>
        <end position="255"/>
    </location>
</feature>
<feature type="compositionally biased region" description="Low complexity" evidence="1">
    <location>
        <begin position="962"/>
        <end position="998"/>
    </location>
</feature>
<feature type="compositionally biased region" description="Acidic residues" evidence="1">
    <location>
        <begin position="370"/>
        <end position="379"/>
    </location>
</feature>
<feature type="compositionally biased region" description="Acidic residues" evidence="1">
    <location>
        <begin position="167"/>
        <end position="210"/>
    </location>
</feature>
<accession>A0A0L0CFL1</accession>
<feature type="compositionally biased region" description="Polar residues" evidence="1">
    <location>
        <begin position="1242"/>
        <end position="1252"/>
    </location>
</feature>
<feature type="compositionally biased region" description="Low complexity" evidence="1">
    <location>
        <begin position="455"/>
        <end position="464"/>
    </location>
</feature>
<evidence type="ECO:0008006" key="4">
    <source>
        <dbReference type="Google" id="ProtNLM"/>
    </source>
</evidence>
<proteinExistence type="predicted"/>
<dbReference type="Proteomes" id="UP000037069">
    <property type="component" value="Unassembled WGS sequence"/>
</dbReference>
<evidence type="ECO:0000256" key="1">
    <source>
        <dbReference type="SAM" id="MobiDB-lite"/>
    </source>
</evidence>
<keyword evidence="3" id="KW-1185">Reference proteome</keyword>
<name>A0A0L0CFL1_LUCCU</name>
<feature type="compositionally biased region" description="Basic and acidic residues" evidence="1">
    <location>
        <begin position="18"/>
        <end position="28"/>
    </location>
</feature>
<protein>
    <recommendedName>
        <fullName evidence="4">C2H2-type domain-containing protein</fullName>
    </recommendedName>
</protein>
<feature type="compositionally biased region" description="Basic and acidic residues" evidence="1">
    <location>
        <begin position="267"/>
        <end position="291"/>
    </location>
</feature>
<gene>
    <name evidence="2" type="ORF">FF38_03758</name>
</gene>
<feature type="region of interest" description="Disordered" evidence="1">
    <location>
        <begin position="526"/>
        <end position="574"/>
    </location>
</feature>
<feature type="compositionally biased region" description="Polar residues" evidence="1">
    <location>
        <begin position="312"/>
        <end position="340"/>
    </location>
</feature>
<dbReference type="OrthoDB" id="4737882at2759"/>
<sequence>MNPINDEMPIKDGNPTDGPKEIDSEKTLELSNKISENSEEVIKTIEEIASTDTTSTEHNENEEKIKEIEDHVDMPDDEKKINDHDKKEIVDEIIGKPDQENTNKLDENNSKLNLDEENKDQNKPSEPVVEQQTESLLKNNDETKTVDGATNILNENENNKTNSVTEANEEVEEIEEYEDVEDVEIPGDEDVDEIIVPDEAEAEDLTDDKDDNILDKSLNEDEEEDITKDSETEDNDLDTSPHEEETTKSSEAVEKDENELSTAEEESDKKSLNNDHQDDTCSKDYEEERAIENVPIEPELVAIEEGIKNTEETNTNDEQLNEDTSSQTTLYDPLNCTVNLEQDDEDNDIVKAAENENSLENNDDDKAANNDDDEDDEVQFIETRNSPICIESDDDDGNSKDTTETSYSSSIIRTDNTKQTISTPTATVTVPKNITVTRTSARKSTAKPSQPPQQSPGNNSPVPQVRNKPKNFSYLQKSTNYKRSSAAPSTQHIVDCIELLDSSDEESPSLRKPQPKTPQKRTLLAAKGNYYKTNSKTTNPGSNRLPNNFAPHVRQQAKKPAPPPLPPPTPQSNFLNAVQLQPASVSGSNPPAFSALLSNKNVIIPNAFYGNPPNVRGTAETELDRRYCRWLENFLNQFCKPQFVATHSCFVFLQRALKYKDFVRIKTIRTNMNSHSQNASNQINGQLMTDLRTIFLKNVKKLTNYGRRFCELTCSSAHGKTVALMAHAISGKVTLKTCNFDIPKTGNAAVTSAPSSSNTNATSLTRKRQLEEDEDEYTPDKSKLKTKAVSASENGDEDSGETGDDRKRSLRTKRTKRLDNSFSYNEDDLLAEYEIDDEDDQKLAQIEIQRKIEQKRLEAQKQRQQQAKSFESAFIQAFAKSIDGPTTSTNSTKNSSTQRLRFKNTTTATATSIRQYTVNNDAEDLLKATWIENLENDDTQVISDDDEPKEHRIYKQQKQKQQKQLQQQQEYYTQTTKLPNRHSTNPSPRNSSRTSSRNQQEEIITGDDDYEENNYISNSPTNIDPLYWPKNVDPQMHVHGKHKDRCVICNLNCQRLVHHYVNEHRGCEVYNSRLSSSQLKLLKQGNCTVSNVSLYKNGQFQYEAFCIFCQKQSRFMLPYWYQHFTMHTGEYAYRCSGCGIRKPTRSLLNQHQTQGCPDAGGIIQDYAHDSKSMQIEARICTLCNYVQMHRTNIVKHLHLQHNVKQILPKHIQTIVLMKTQATLSPATSMPSPSSSSNHHNKNLYNANQSYGRPQATYSQNTYIIDDDDEEITPENPTSTNSENHYYNYIPPYMQAAVNSGNFSFEDVDAGEDLSFMICGMLDVQMNSE</sequence>
<feature type="compositionally biased region" description="Polar residues" evidence="1">
    <location>
        <begin position="531"/>
        <end position="546"/>
    </location>
</feature>
<dbReference type="OMA" id="GHENENN"/>
<feature type="compositionally biased region" description="Acidic residues" evidence="1">
    <location>
        <begin position="256"/>
        <end position="266"/>
    </location>
</feature>
<organism evidence="2 3">
    <name type="scientific">Lucilia cuprina</name>
    <name type="common">Green bottle fly</name>
    <name type="synonym">Australian sheep blowfly</name>
    <dbReference type="NCBI Taxonomy" id="7375"/>
    <lineage>
        <taxon>Eukaryota</taxon>
        <taxon>Metazoa</taxon>
        <taxon>Ecdysozoa</taxon>
        <taxon>Arthropoda</taxon>
        <taxon>Hexapoda</taxon>
        <taxon>Insecta</taxon>
        <taxon>Pterygota</taxon>
        <taxon>Neoptera</taxon>
        <taxon>Endopterygota</taxon>
        <taxon>Diptera</taxon>
        <taxon>Brachycera</taxon>
        <taxon>Muscomorpha</taxon>
        <taxon>Oestroidea</taxon>
        <taxon>Calliphoridae</taxon>
        <taxon>Luciliinae</taxon>
        <taxon>Lucilia</taxon>
    </lineage>
</organism>
<reference evidence="2 3" key="1">
    <citation type="journal article" date="2015" name="Nat. Commun.">
        <title>Lucilia cuprina genome unlocks parasitic fly biology to underpin future interventions.</title>
        <authorList>
            <person name="Anstead C.A."/>
            <person name="Korhonen P.K."/>
            <person name="Young N.D."/>
            <person name="Hall R.S."/>
            <person name="Jex A.R."/>
            <person name="Murali S.C."/>
            <person name="Hughes D.S."/>
            <person name="Lee S.F."/>
            <person name="Perry T."/>
            <person name="Stroehlein A.J."/>
            <person name="Ansell B.R."/>
            <person name="Breugelmans B."/>
            <person name="Hofmann A."/>
            <person name="Qu J."/>
            <person name="Dugan S."/>
            <person name="Lee S.L."/>
            <person name="Chao H."/>
            <person name="Dinh H."/>
            <person name="Han Y."/>
            <person name="Doddapaneni H.V."/>
            <person name="Worley K.C."/>
            <person name="Muzny D.M."/>
            <person name="Ioannidis P."/>
            <person name="Waterhouse R.M."/>
            <person name="Zdobnov E.M."/>
            <person name="James P.J."/>
            <person name="Bagnall N.H."/>
            <person name="Kotze A.C."/>
            <person name="Gibbs R.A."/>
            <person name="Richards S."/>
            <person name="Batterham P."/>
            <person name="Gasser R.B."/>
        </authorList>
    </citation>
    <scope>NUCLEOTIDE SEQUENCE [LARGE SCALE GENOMIC DNA]</scope>
    <source>
        <strain evidence="2 3">LS</strain>
        <tissue evidence="2">Full body</tissue>
    </source>
</reference>
<evidence type="ECO:0000313" key="2">
    <source>
        <dbReference type="EMBL" id="KNC31030.1"/>
    </source>
</evidence>
<feature type="compositionally biased region" description="Low complexity" evidence="1">
    <location>
        <begin position="747"/>
        <end position="764"/>
    </location>
</feature>
<feature type="compositionally biased region" description="Low complexity" evidence="1">
    <location>
        <begin position="1225"/>
        <end position="1236"/>
    </location>
</feature>
<feature type="region of interest" description="Disordered" evidence="1">
    <location>
        <begin position="1"/>
        <end position="489"/>
    </location>
</feature>
<feature type="region of interest" description="Disordered" evidence="1">
    <location>
        <begin position="939"/>
        <end position="1016"/>
    </location>
</feature>
<dbReference type="EMBL" id="JRES01000455">
    <property type="protein sequence ID" value="KNC31030.1"/>
    <property type="molecule type" value="Genomic_DNA"/>
</dbReference>
<feature type="region of interest" description="Disordered" evidence="1">
    <location>
        <begin position="1225"/>
        <end position="1252"/>
    </location>
</feature>
<feature type="compositionally biased region" description="Low complexity" evidence="1">
    <location>
        <begin position="150"/>
        <end position="166"/>
    </location>
</feature>